<dbReference type="EMBL" id="FQYR01000003">
    <property type="protein sequence ID" value="SHJ08715.1"/>
    <property type="molecule type" value="Genomic_DNA"/>
</dbReference>
<organism evidence="1 2">
    <name type="scientific">Rubritalea squalenifaciens DSM 18772</name>
    <dbReference type="NCBI Taxonomy" id="1123071"/>
    <lineage>
        <taxon>Bacteria</taxon>
        <taxon>Pseudomonadati</taxon>
        <taxon>Verrucomicrobiota</taxon>
        <taxon>Verrucomicrobiia</taxon>
        <taxon>Verrucomicrobiales</taxon>
        <taxon>Rubritaleaceae</taxon>
        <taxon>Rubritalea</taxon>
    </lineage>
</organism>
<reference evidence="1 2" key="1">
    <citation type="submission" date="2016-11" db="EMBL/GenBank/DDBJ databases">
        <authorList>
            <person name="Jaros S."/>
            <person name="Januszkiewicz K."/>
            <person name="Wedrychowicz H."/>
        </authorList>
    </citation>
    <scope>NUCLEOTIDE SEQUENCE [LARGE SCALE GENOMIC DNA]</scope>
    <source>
        <strain evidence="1 2">DSM 18772</strain>
    </source>
</reference>
<keyword evidence="2" id="KW-1185">Reference proteome</keyword>
<accession>A0A1M6GFH2</accession>
<sequence length="69" mass="7435">MTQAALAAADPACRRAIQAFGSSSRRLSRLVMPGIVSAKSSTLGVRDAQPPRWTRKVTARTMMEVGFDV</sequence>
<dbReference type="Proteomes" id="UP000184510">
    <property type="component" value="Unassembled WGS sequence"/>
</dbReference>
<dbReference type="InParanoid" id="A0A1M6GFH2"/>
<dbReference type="AlphaFoldDB" id="A0A1M6GFH2"/>
<name>A0A1M6GFH2_9BACT</name>
<protein>
    <submittedName>
        <fullName evidence="1">Uncharacterized protein</fullName>
    </submittedName>
</protein>
<gene>
    <name evidence="1" type="ORF">SAMN02745181_1157</name>
</gene>
<evidence type="ECO:0000313" key="1">
    <source>
        <dbReference type="EMBL" id="SHJ08715.1"/>
    </source>
</evidence>
<evidence type="ECO:0000313" key="2">
    <source>
        <dbReference type="Proteomes" id="UP000184510"/>
    </source>
</evidence>
<proteinExistence type="predicted"/>